<keyword evidence="2" id="KW-0812">Transmembrane</keyword>
<keyword evidence="6" id="KW-0325">Glycoprotein</keyword>
<organism evidence="8 9">
    <name type="scientific">Tetranychus urticae</name>
    <name type="common">Two-spotted spider mite</name>
    <dbReference type="NCBI Taxonomy" id="32264"/>
    <lineage>
        <taxon>Eukaryota</taxon>
        <taxon>Metazoa</taxon>
        <taxon>Ecdysozoa</taxon>
        <taxon>Arthropoda</taxon>
        <taxon>Chelicerata</taxon>
        <taxon>Arachnida</taxon>
        <taxon>Acari</taxon>
        <taxon>Acariformes</taxon>
        <taxon>Trombidiformes</taxon>
        <taxon>Prostigmata</taxon>
        <taxon>Eleutherengona</taxon>
        <taxon>Raphignathae</taxon>
        <taxon>Tetranychoidea</taxon>
        <taxon>Tetranychidae</taxon>
        <taxon>Tetranychus</taxon>
    </lineage>
</organism>
<evidence type="ECO:0000313" key="9">
    <source>
        <dbReference type="Proteomes" id="UP000015104"/>
    </source>
</evidence>
<evidence type="ECO:0000256" key="4">
    <source>
        <dbReference type="ARBA" id="ARBA00023136"/>
    </source>
</evidence>
<evidence type="ECO:0000313" key="8">
    <source>
        <dbReference type="EnsemblMetazoa" id="tetur06g06370.1"/>
    </source>
</evidence>
<dbReference type="eggNOG" id="KOG1056">
    <property type="taxonomic scope" value="Eukaryota"/>
</dbReference>
<accession>T1K818</accession>
<keyword evidence="7" id="KW-0732">Signal</keyword>
<keyword evidence="5" id="KW-0675">Receptor</keyword>
<dbReference type="InterPro" id="IPR028082">
    <property type="entry name" value="Peripla_BP_I"/>
</dbReference>
<dbReference type="AlphaFoldDB" id="T1K818"/>
<dbReference type="PANTHER" id="PTHR24060">
    <property type="entry name" value="METABOTROPIC GLUTAMATE RECEPTOR"/>
    <property type="match status" value="1"/>
</dbReference>
<comment type="subcellular location">
    <subcellularLocation>
        <location evidence="1">Membrane</location>
        <topology evidence="1">Multi-pass membrane protein</topology>
    </subcellularLocation>
</comment>
<name>T1K818_TETUR</name>
<sequence length="164" mass="18701">MLIHNLLVLLLTVPIVLPVSCEDSLQYYEYTKPLTIGNYTCYDYVYNNRQRRSFPLNNVTQNGLPSSLTSTIQMGVAYRNSPYRSQNKQEMIKFHGDINIGGLFPMHDAGDEQHLCGSIKEGKGIQRMEAMLYAVDMINNDTNLLPNLTLGKYHYYQSIIKLTG</sequence>
<dbReference type="EMBL" id="CAEY01001817">
    <property type="status" value="NOT_ANNOTATED_CDS"/>
    <property type="molecule type" value="Genomic_DNA"/>
</dbReference>
<dbReference type="SUPFAM" id="SSF53822">
    <property type="entry name" value="Periplasmic binding protein-like I"/>
    <property type="match status" value="1"/>
</dbReference>
<dbReference type="Gene3D" id="3.40.50.2300">
    <property type="match status" value="1"/>
</dbReference>
<dbReference type="EnsemblMetazoa" id="tetur06g06370.1">
    <property type="protein sequence ID" value="tetur06g06370.1"/>
    <property type="gene ID" value="tetur06g06370"/>
</dbReference>
<keyword evidence="4" id="KW-0472">Membrane</keyword>
<feature type="chain" id="PRO_5004581138" evidence="7">
    <location>
        <begin position="19"/>
        <end position="164"/>
    </location>
</feature>
<dbReference type="STRING" id="32264.T1K818"/>
<evidence type="ECO:0000256" key="3">
    <source>
        <dbReference type="ARBA" id="ARBA00022989"/>
    </source>
</evidence>
<proteinExistence type="predicted"/>
<evidence type="ECO:0000256" key="2">
    <source>
        <dbReference type="ARBA" id="ARBA00022692"/>
    </source>
</evidence>
<dbReference type="InterPro" id="IPR000337">
    <property type="entry name" value="GPCR_3"/>
</dbReference>
<reference evidence="9" key="1">
    <citation type="submission" date="2011-08" db="EMBL/GenBank/DDBJ databases">
        <authorList>
            <person name="Rombauts S."/>
        </authorList>
    </citation>
    <scope>NUCLEOTIDE SEQUENCE</scope>
    <source>
        <strain evidence="9">London</strain>
    </source>
</reference>
<keyword evidence="3" id="KW-1133">Transmembrane helix</keyword>
<dbReference type="Proteomes" id="UP000015104">
    <property type="component" value="Unassembled WGS sequence"/>
</dbReference>
<dbReference type="InterPro" id="IPR050726">
    <property type="entry name" value="mGluR"/>
</dbReference>
<dbReference type="GO" id="GO:0004930">
    <property type="term" value="F:G protein-coupled receptor activity"/>
    <property type="evidence" value="ECO:0007669"/>
    <property type="project" value="InterPro"/>
</dbReference>
<evidence type="ECO:0000256" key="6">
    <source>
        <dbReference type="ARBA" id="ARBA00023180"/>
    </source>
</evidence>
<evidence type="ECO:0000256" key="5">
    <source>
        <dbReference type="ARBA" id="ARBA00023170"/>
    </source>
</evidence>
<keyword evidence="9" id="KW-1185">Reference proteome</keyword>
<protein>
    <submittedName>
        <fullName evidence="8">Uncharacterized protein</fullName>
    </submittedName>
</protein>
<dbReference type="PRINTS" id="PR00248">
    <property type="entry name" value="GPCRMGR"/>
</dbReference>
<evidence type="ECO:0000256" key="7">
    <source>
        <dbReference type="SAM" id="SignalP"/>
    </source>
</evidence>
<feature type="signal peptide" evidence="7">
    <location>
        <begin position="1"/>
        <end position="18"/>
    </location>
</feature>
<evidence type="ECO:0000256" key="1">
    <source>
        <dbReference type="ARBA" id="ARBA00004141"/>
    </source>
</evidence>
<reference evidence="8" key="2">
    <citation type="submission" date="2015-06" db="UniProtKB">
        <authorList>
            <consortium name="EnsemblMetazoa"/>
        </authorList>
    </citation>
    <scope>IDENTIFICATION</scope>
</reference>
<dbReference type="GO" id="GO:0016020">
    <property type="term" value="C:membrane"/>
    <property type="evidence" value="ECO:0007669"/>
    <property type="project" value="UniProtKB-SubCell"/>
</dbReference>
<dbReference type="HOGENOM" id="CLU_1621141_0_0_1"/>